<dbReference type="AlphaFoldDB" id="X1IM96"/>
<protein>
    <recommendedName>
        <fullName evidence="2">HTH cro/C1-type domain-containing protein</fullName>
    </recommendedName>
</protein>
<dbReference type="EMBL" id="BARU01043643">
    <property type="protein sequence ID" value="GAH83531.1"/>
    <property type="molecule type" value="Genomic_DNA"/>
</dbReference>
<name>X1IM96_9ZZZZ</name>
<proteinExistence type="predicted"/>
<sequence length="70" mass="8511">MIGVQPNTLSRWENKRNVPLPMARRKMEEILRLRPKQQEEKKDFGRLEVLLKFMRKRREEESSDTGEKNK</sequence>
<accession>X1IM96</accession>
<evidence type="ECO:0000313" key="1">
    <source>
        <dbReference type="EMBL" id="GAH83531.1"/>
    </source>
</evidence>
<comment type="caution">
    <text evidence="1">The sequence shown here is derived from an EMBL/GenBank/DDBJ whole genome shotgun (WGS) entry which is preliminary data.</text>
</comment>
<evidence type="ECO:0008006" key="2">
    <source>
        <dbReference type="Google" id="ProtNLM"/>
    </source>
</evidence>
<gene>
    <name evidence="1" type="ORF">S03H2_66779</name>
</gene>
<organism evidence="1">
    <name type="scientific">marine sediment metagenome</name>
    <dbReference type="NCBI Taxonomy" id="412755"/>
    <lineage>
        <taxon>unclassified sequences</taxon>
        <taxon>metagenomes</taxon>
        <taxon>ecological metagenomes</taxon>
    </lineage>
</organism>
<reference evidence="1" key="1">
    <citation type="journal article" date="2014" name="Front. Microbiol.">
        <title>High frequency of phylogenetically diverse reductive dehalogenase-homologous genes in deep subseafloor sedimentary metagenomes.</title>
        <authorList>
            <person name="Kawai M."/>
            <person name="Futagami T."/>
            <person name="Toyoda A."/>
            <person name="Takaki Y."/>
            <person name="Nishi S."/>
            <person name="Hori S."/>
            <person name="Arai W."/>
            <person name="Tsubouchi T."/>
            <person name="Morono Y."/>
            <person name="Uchiyama I."/>
            <person name="Ito T."/>
            <person name="Fujiyama A."/>
            <person name="Inagaki F."/>
            <person name="Takami H."/>
        </authorList>
    </citation>
    <scope>NUCLEOTIDE SEQUENCE</scope>
    <source>
        <strain evidence="1">Expedition CK06-06</strain>
    </source>
</reference>